<sequence length="494" mass="55904">MGNILSKWTERITQNRIWKSIFRHGYPDTELNQSLVMYTNLFLHIQPVKVHKNVLRPSYTLSLGLISFILFLVLVITGIYLMFYYVPSVDRAYNDMKELQFVVSFGIFLRNLHRWSAHGMVAAVFLHMCRVFYTASYKPPREFNWVLGVILLIVTFGLSFTGYLLPWDQLAFWAITVGTSIASYAPIIGQKLRYFLLGGNIVGQNALLRFYVLHCVVLPSVAAVLIGIHFWRIRKDGGLSKPAEKLKQEEKFEELQEEGLSPKGTSKTYGLMELVKGATIPVEQEPENEIMSWPHLIFREFLVAIVVLVVLIAISLFFNAPLEELANPSEPPNPAKAPWYFLGLQELVSYSAFIGGVITPFLVVFALLMAIPYIDYRAEDVGIWFSSKKGRLIALITATLTLISIPVLIFLNMKYGIRVFYPDAPSILVDLINPGTILIGVTAVISIIIGVRTKSWRLAAMMIFTSFVTGFIVLTVIGTLFRGPNWEFVFPWKG</sequence>
<proteinExistence type="predicted"/>
<feature type="transmembrane region" description="Helical" evidence="1">
    <location>
        <begin position="145"/>
        <end position="165"/>
    </location>
</feature>
<dbReference type="InterPro" id="IPR027387">
    <property type="entry name" value="Cytb/b6-like_sf"/>
</dbReference>
<dbReference type="InterPro" id="IPR016174">
    <property type="entry name" value="Di-haem_cyt_TM"/>
</dbReference>
<feature type="transmembrane region" description="Helical" evidence="1">
    <location>
        <begin position="208"/>
        <end position="231"/>
    </location>
</feature>
<dbReference type="PROSITE" id="PS51002">
    <property type="entry name" value="CYTB_NTER"/>
    <property type="match status" value="1"/>
</dbReference>
<dbReference type="GO" id="GO:0022904">
    <property type="term" value="P:respiratory electron transport chain"/>
    <property type="evidence" value="ECO:0007669"/>
    <property type="project" value="InterPro"/>
</dbReference>
<evidence type="ECO:0000313" key="4">
    <source>
        <dbReference type="Proteomes" id="UP000178082"/>
    </source>
</evidence>
<dbReference type="Pfam" id="PF00033">
    <property type="entry name" value="Cytochrome_B"/>
    <property type="match status" value="1"/>
</dbReference>
<dbReference type="GO" id="GO:0016491">
    <property type="term" value="F:oxidoreductase activity"/>
    <property type="evidence" value="ECO:0007669"/>
    <property type="project" value="InterPro"/>
</dbReference>
<dbReference type="InterPro" id="IPR036150">
    <property type="entry name" value="Cyt_b/b6_C_sf"/>
</dbReference>
<dbReference type="AlphaFoldDB" id="A0A1F7SNT4"/>
<dbReference type="EMBL" id="MGDI01000001">
    <property type="protein sequence ID" value="OGL55439.1"/>
    <property type="molecule type" value="Genomic_DNA"/>
</dbReference>
<feature type="transmembrane region" description="Helical" evidence="1">
    <location>
        <begin position="431"/>
        <end position="451"/>
    </location>
</feature>
<gene>
    <name evidence="3" type="ORF">A3G31_01335</name>
</gene>
<organism evidence="3 4">
    <name type="scientific">Candidatus Schekmanbacteria bacterium RIFCSPLOWO2_12_FULL_38_15</name>
    <dbReference type="NCBI Taxonomy" id="1817883"/>
    <lineage>
        <taxon>Bacteria</taxon>
        <taxon>Candidatus Schekmaniibacteriota</taxon>
    </lineage>
</organism>
<feature type="transmembrane region" description="Helical" evidence="1">
    <location>
        <begin position="347"/>
        <end position="371"/>
    </location>
</feature>
<dbReference type="InterPro" id="IPR005797">
    <property type="entry name" value="Cyt_b/b6_N"/>
</dbReference>
<dbReference type="Gene3D" id="1.20.810.10">
    <property type="entry name" value="Cytochrome Bc1 Complex, Chain C"/>
    <property type="match status" value="1"/>
</dbReference>
<reference evidence="3 4" key="1">
    <citation type="journal article" date="2016" name="Nat. Commun.">
        <title>Thousands of microbial genomes shed light on interconnected biogeochemical processes in an aquifer system.</title>
        <authorList>
            <person name="Anantharaman K."/>
            <person name="Brown C.T."/>
            <person name="Hug L.A."/>
            <person name="Sharon I."/>
            <person name="Castelle C.J."/>
            <person name="Probst A.J."/>
            <person name="Thomas B.C."/>
            <person name="Singh A."/>
            <person name="Wilkins M.J."/>
            <person name="Karaoz U."/>
            <person name="Brodie E.L."/>
            <person name="Williams K.H."/>
            <person name="Hubbard S.S."/>
            <person name="Banfield J.F."/>
        </authorList>
    </citation>
    <scope>NUCLEOTIDE SEQUENCE [LARGE SCALE GENOMIC DNA]</scope>
</reference>
<dbReference type="SUPFAM" id="SSF81648">
    <property type="entry name" value="a domain/subunit of cytochrome bc1 complex (Ubiquinol-cytochrome c reductase)"/>
    <property type="match status" value="1"/>
</dbReference>
<feature type="transmembrane region" description="Helical" evidence="1">
    <location>
        <begin position="392"/>
        <end position="411"/>
    </location>
</feature>
<feature type="transmembrane region" description="Helical" evidence="1">
    <location>
        <begin position="61"/>
        <end position="86"/>
    </location>
</feature>
<feature type="domain" description="Cytochrome b/b6 N-terminal region profile" evidence="2">
    <location>
        <begin position="5"/>
        <end position="242"/>
    </location>
</feature>
<keyword evidence="1" id="KW-0812">Transmembrane</keyword>
<feature type="transmembrane region" description="Helical" evidence="1">
    <location>
        <begin position="170"/>
        <end position="188"/>
    </location>
</feature>
<evidence type="ECO:0000259" key="2">
    <source>
        <dbReference type="PROSITE" id="PS51002"/>
    </source>
</evidence>
<dbReference type="STRING" id="1817883.A3G31_01335"/>
<dbReference type="GO" id="GO:0009055">
    <property type="term" value="F:electron transfer activity"/>
    <property type="evidence" value="ECO:0007669"/>
    <property type="project" value="InterPro"/>
</dbReference>
<accession>A0A1F7SNT4</accession>
<protein>
    <submittedName>
        <fullName evidence="3">Cytochrome B6</fullName>
    </submittedName>
</protein>
<dbReference type="Proteomes" id="UP000178082">
    <property type="component" value="Unassembled WGS sequence"/>
</dbReference>
<evidence type="ECO:0000256" key="1">
    <source>
        <dbReference type="SAM" id="Phobius"/>
    </source>
</evidence>
<keyword evidence="1" id="KW-1133">Transmembrane helix</keyword>
<feature type="transmembrane region" description="Helical" evidence="1">
    <location>
        <begin position="458"/>
        <end position="481"/>
    </location>
</feature>
<dbReference type="GO" id="GO:0016020">
    <property type="term" value="C:membrane"/>
    <property type="evidence" value="ECO:0007669"/>
    <property type="project" value="InterPro"/>
</dbReference>
<comment type="caution">
    <text evidence="3">The sequence shown here is derived from an EMBL/GenBank/DDBJ whole genome shotgun (WGS) entry which is preliminary data.</text>
</comment>
<evidence type="ECO:0000313" key="3">
    <source>
        <dbReference type="EMBL" id="OGL55439.1"/>
    </source>
</evidence>
<keyword evidence="1" id="KW-0472">Membrane</keyword>
<feature type="transmembrane region" description="Helical" evidence="1">
    <location>
        <begin position="301"/>
        <end position="322"/>
    </location>
</feature>
<dbReference type="SUPFAM" id="SSF81342">
    <property type="entry name" value="Transmembrane di-heme cytochromes"/>
    <property type="match status" value="1"/>
</dbReference>
<dbReference type="PANTHER" id="PTHR19271:SF16">
    <property type="entry name" value="CYTOCHROME B"/>
    <property type="match status" value="1"/>
</dbReference>
<name>A0A1F7SNT4_9BACT</name>
<dbReference type="PANTHER" id="PTHR19271">
    <property type="entry name" value="CYTOCHROME B"/>
    <property type="match status" value="1"/>
</dbReference>